<feature type="compositionally biased region" description="Low complexity" evidence="2">
    <location>
        <begin position="838"/>
        <end position="865"/>
    </location>
</feature>
<name>A0A9N9LGY0_9HELO</name>
<dbReference type="SMART" id="SM00671">
    <property type="entry name" value="SEL1"/>
    <property type="match status" value="6"/>
</dbReference>
<dbReference type="InterPro" id="IPR011990">
    <property type="entry name" value="TPR-like_helical_dom_sf"/>
</dbReference>
<gene>
    <name evidence="3" type="ORF">HYALB_00006925</name>
</gene>
<sequence>MTLNMPSNTTGGSVVPRKPITSQPPQESPAGRVARQAESSPTNPRPPLPADHRPSRIIQPQSGSIEGGMSDQYSNHAPRLSATFIPGHDDDFFVPEIVSPAPQRIMPEVPSNMQEQLTHLEQHPPPPTHRLSNASSMSGMQSPPFLDQHRIQNNYPSSQHERGPGFTASYEHTNASAYQNIDRDNVQYGGGRPDPDSPRFTPFPKPRDAGPNVPLSDEDKEEVLERARTLVLKSTDPEMQLAWAQDALSWVEVAQQCAGRLQAEGHPARSVTPKTEHSLRIDALSIVGFLADQHHPKAEFMRSMWYEFGKFNHPVDKKEAFLGYKRAAERGFARAEYRMGMQFESSNNSVKAIDHYSRGVEMGDSAAHYRLGMMTLLGQHGMPQDFRRGVDLVRYSAETADENAPQGAYVYGMLLSRELPNISVPEQFLPFDLNDAKLFIEKAAYLGFAKAQLKMAQAYELCQLGCEFEPALSLHYNSLAARQGESEADMAISKWFLCGYEGVFEKNEELAFTYAKRAAGTKMATAEFAMGYFYEIGMYVPVDLEESAMWYAKAADHGNKDALGRIDSIRKNSTLSKKDHEQVAINRIKSQHGSQRGGRPERFKQRNNPMPSIADSMSAPYPENDVAPVFNGQALRSPGGGPMSDQASSAFGIKPLGGPGYDQGPGRGHDGMRASSSMGNMQVPAGRGHNAPGRAAIVSTGWDPQGQGRMPPPQQQGGFLPPVDIGRPFDQTRQGQKPAPLNPNKPQRPPPPGQGYSPDPRGQQGYSPDPRGQQNFPARPGPPPMMSPPQTPGYGNPHANNSSRASNRPPPQHAMSSHQQRPDSSHTGSIHGGPNSRPGSAAPSVTPSTASSTASKKPAKAGPATFEEMGIPVTKQDNECVVM</sequence>
<organism evidence="3 4">
    <name type="scientific">Hymenoscyphus albidus</name>
    <dbReference type="NCBI Taxonomy" id="595503"/>
    <lineage>
        <taxon>Eukaryota</taxon>
        <taxon>Fungi</taxon>
        <taxon>Dikarya</taxon>
        <taxon>Ascomycota</taxon>
        <taxon>Pezizomycotina</taxon>
        <taxon>Leotiomycetes</taxon>
        <taxon>Helotiales</taxon>
        <taxon>Helotiaceae</taxon>
        <taxon>Hymenoscyphus</taxon>
    </lineage>
</organism>
<reference evidence="3" key="1">
    <citation type="submission" date="2021-07" db="EMBL/GenBank/DDBJ databases">
        <authorList>
            <person name="Durling M."/>
        </authorList>
    </citation>
    <scope>NUCLEOTIDE SEQUENCE</scope>
</reference>
<dbReference type="AlphaFoldDB" id="A0A9N9LGY0"/>
<keyword evidence="1" id="KW-0677">Repeat</keyword>
<accession>A0A9N9LGY0</accession>
<evidence type="ECO:0008006" key="5">
    <source>
        <dbReference type="Google" id="ProtNLM"/>
    </source>
</evidence>
<feature type="region of interest" description="Disordered" evidence="2">
    <location>
        <begin position="589"/>
        <end position="608"/>
    </location>
</feature>
<evidence type="ECO:0000256" key="2">
    <source>
        <dbReference type="SAM" id="MobiDB-lite"/>
    </source>
</evidence>
<dbReference type="EMBL" id="CAJVRM010000018">
    <property type="protein sequence ID" value="CAG8971376.1"/>
    <property type="molecule type" value="Genomic_DNA"/>
</dbReference>
<dbReference type="Gene3D" id="1.25.40.10">
    <property type="entry name" value="Tetratricopeptide repeat domain"/>
    <property type="match status" value="1"/>
</dbReference>
<protein>
    <recommendedName>
        <fullName evidence="5">HCP-like protein</fullName>
    </recommendedName>
</protein>
<feature type="compositionally biased region" description="Pro residues" evidence="2">
    <location>
        <begin position="740"/>
        <end position="753"/>
    </location>
</feature>
<dbReference type="Proteomes" id="UP000701801">
    <property type="component" value="Unassembled WGS sequence"/>
</dbReference>
<feature type="region of interest" description="Disordered" evidence="2">
    <location>
        <begin position="1"/>
        <end position="82"/>
    </location>
</feature>
<comment type="caution">
    <text evidence="3">The sequence shown here is derived from an EMBL/GenBank/DDBJ whole genome shotgun (WGS) entry which is preliminary data.</text>
</comment>
<dbReference type="PANTHER" id="PTHR46430:SF2">
    <property type="entry name" value="CHITIN SYNTHASE REGULATORY FACTOR 4"/>
    <property type="match status" value="1"/>
</dbReference>
<dbReference type="InterPro" id="IPR006597">
    <property type="entry name" value="Sel1-like"/>
</dbReference>
<feature type="compositionally biased region" description="Polar residues" evidence="2">
    <location>
        <begin position="1"/>
        <end position="12"/>
    </location>
</feature>
<dbReference type="SUPFAM" id="SSF81901">
    <property type="entry name" value="HCP-like"/>
    <property type="match status" value="1"/>
</dbReference>
<dbReference type="PANTHER" id="PTHR46430">
    <property type="entry name" value="PROTEIN SKT5-RELATED"/>
    <property type="match status" value="1"/>
</dbReference>
<proteinExistence type="predicted"/>
<dbReference type="InterPro" id="IPR051726">
    <property type="entry name" value="Chitin_Synth_Reg"/>
</dbReference>
<keyword evidence="4" id="KW-1185">Reference proteome</keyword>
<evidence type="ECO:0000256" key="1">
    <source>
        <dbReference type="ARBA" id="ARBA00022737"/>
    </source>
</evidence>
<feature type="region of interest" description="Disordered" evidence="2">
    <location>
        <begin position="119"/>
        <end position="169"/>
    </location>
</feature>
<feature type="compositionally biased region" description="Polar residues" evidence="2">
    <location>
        <begin position="130"/>
        <end position="141"/>
    </location>
</feature>
<dbReference type="Pfam" id="PF08238">
    <property type="entry name" value="Sel1"/>
    <property type="match status" value="5"/>
</dbReference>
<feature type="region of interest" description="Disordered" evidence="2">
    <location>
        <begin position="184"/>
        <end position="216"/>
    </location>
</feature>
<evidence type="ECO:0000313" key="4">
    <source>
        <dbReference type="Proteomes" id="UP000701801"/>
    </source>
</evidence>
<evidence type="ECO:0000313" key="3">
    <source>
        <dbReference type="EMBL" id="CAG8971376.1"/>
    </source>
</evidence>
<feature type="compositionally biased region" description="Pro residues" evidence="2">
    <location>
        <begin position="779"/>
        <end position="791"/>
    </location>
</feature>
<dbReference type="OrthoDB" id="4095816at2759"/>
<feature type="region of interest" description="Disordered" evidence="2">
    <location>
        <begin position="683"/>
        <end position="883"/>
    </location>
</feature>